<evidence type="ECO:0000313" key="2">
    <source>
        <dbReference type="Proteomes" id="UP000188268"/>
    </source>
</evidence>
<dbReference type="EMBL" id="AWWV01008849">
    <property type="protein sequence ID" value="OMO88997.1"/>
    <property type="molecule type" value="Genomic_DNA"/>
</dbReference>
<organism evidence="1 2">
    <name type="scientific">Corchorus capsularis</name>
    <name type="common">Jute</name>
    <dbReference type="NCBI Taxonomy" id="210143"/>
    <lineage>
        <taxon>Eukaryota</taxon>
        <taxon>Viridiplantae</taxon>
        <taxon>Streptophyta</taxon>
        <taxon>Embryophyta</taxon>
        <taxon>Tracheophyta</taxon>
        <taxon>Spermatophyta</taxon>
        <taxon>Magnoliopsida</taxon>
        <taxon>eudicotyledons</taxon>
        <taxon>Gunneridae</taxon>
        <taxon>Pentapetalae</taxon>
        <taxon>rosids</taxon>
        <taxon>malvids</taxon>
        <taxon>Malvales</taxon>
        <taxon>Malvaceae</taxon>
        <taxon>Grewioideae</taxon>
        <taxon>Apeibeae</taxon>
        <taxon>Corchorus</taxon>
    </lineage>
</organism>
<dbReference type="Proteomes" id="UP000188268">
    <property type="component" value="Unassembled WGS sequence"/>
</dbReference>
<name>A0A1R3J2D3_COCAP</name>
<protein>
    <submittedName>
        <fullName evidence="1">Uncharacterized protein</fullName>
    </submittedName>
</protein>
<reference evidence="1 2" key="1">
    <citation type="submission" date="2013-09" db="EMBL/GenBank/DDBJ databases">
        <title>Corchorus capsularis genome sequencing.</title>
        <authorList>
            <person name="Alam M."/>
            <person name="Haque M.S."/>
            <person name="Islam M.S."/>
            <person name="Emdad E.M."/>
            <person name="Islam M.M."/>
            <person name="Ahmed B."/>
            <person name="Halim A."/>
            <person name="Hossen Q.M.M."/>
            <person name="Hossain M.Z."/>
            <person name="Ahmed R."/>
            <person name="Khan M.M."/>
            <person name="Islam R."/>
            <person name="Rashid M.M."/>
            <person name="Khan S.A."/>
            <person name="Rahman M.S."/>
            <person name="Alam M."/>
        </authorList>
    </citation>
    <scope>NUCLEOTIDE SEQUENCE [LARGE SCALE GENOMIC DNA]</scope>
    <source>
        <strain evidence="2">cv. CVL-1</strain>
        <tissue evidence="1">Whole seedling</tissue>
    </source>
</reference>
<comment type="caution">
    <text evidence="1">The sequence shown here is derived from an EMBL/GenBank/DDBJ whole genome shotgun (WGS) entry which is preliminary data.</text>
</comment>
<accession>A0A1R3J2D3</accession>
<proteinExistence type="predicted"/>
<sequence length="46" mass="5264">AWRLVTGEPPTHKQCLVRKGPPRRVWSPTQITYVDTLLSSSSWTLN</sequence>
<gene>
    <name evidence="1" type="ORF">CCACVL1_08071</name>
</gene>
<evidence type="ECO:0000313" key="1">
    <source>
        <dbReference type="EMBL" id="OMO88997.1"/>
    </source>
</evidence>
<dbReference type="Gramene" id="OMO88997">
    <property type="protein sequence ID" value="OMO88997"/>
    <property type="gene ID" value="CCACVL1_08071"/>
</dbReference>
<dbReference type="AlphaFoldDB" id="A0A1R3J2D3"/>
<feature type="non-terminal residue" evidence="1">
    <location>
        <position position="1"/>
    </location>
</feature>
<keyword evidence="2" id="KW-1185">Reference proteome</keyword>